<evidence type="ECO:0000313" key="4">
    <source>
        <dbReference type="Proteomes" id="UP000410492"/>
    </source>
</evidence>
<evidence type="ECO:0000313" key="2">
    <source>
        <dbReference type="EMBL" id="VEN61296.1"/>
    </source>
</evidence>
<feature type="compositionally biased region" description="Acidic residues" evidence="1">
    <location>
        <begin position="41"/>
        <end position="53"/>
    </location>
</feature>
<feature type="compositionally biased region" description="Basic and acidic residues" evidence="1">
    <location>
        <begin position="31"/>
        <end position="40"/>
    </location>
</feature>
<sequence>MQWYIELQSSEGEQGEEVLGEADPDEDDGDFTTRSDHDSESEQEAEEPEDGDNSEWLSDSGIPCYLGKDDSTKKKFPPVTRTKIYNIFSKKPGPINNATQSKTILDCFQIYMSDNMIEITTNSTNIYIALDLLRPQIFKRMQLQNIPRLLKEKCRMILNIEEPSTSAEVQEAKRLKTGKGRCYLCPRKKIRGPETIALHALSGFALSIKKSYRRFVLHAQKIKIK</sequence>
<feature type="region of interest" description="Disordered" evidence="1">
    <location>
        <begin position="1"/>
        <end position="59"/>
    </location>
</feature>
<dbReference type="Proteomes" id="UP000410492">
    <property type="component" value="Unassembled WGS sequence"/>
</dbReference>
<dbReference type="EMBL" id="CAACVG010013121">
    <property type="protein sequence ID" value="VEN61296.1"/>
    <property type="molecule type" value="Genomic_DNA"/>
</dbReference>
<gene>
    <name evidence="2" type="ORF">CALMAC_LOCUS18747</name>
    <name evidence="3" type="ORF">CALMAC_LOCUS18989</name>
</gene>
<keyword evidence="4" id="KW-1185">Reference proteome</keyword>
<accession>A0A653DM56</accession>
<name>A0A653DM56_CALMS</name>
<protein>
    <recommendedName>
        <fullName evidence="5">PiggyBac transposable element-derived protein domain-containing protein</fullName>
    </recommendedName>
</protein>
<feature type="compositionally biased region" description="Low complexity" evidence="1">
    <location>
        <begin position="1"/>
        <end position="12"/>
    </location>
</feature>
<dbReference type="AlphaFoldDB" id="A0A653DM56"/>
<reference evidence="2 4" key="1">
    <citation type="submission" date="2019-01" db="EMBL/GenBank/DDBJ databases">
        <authorList>
            <person name="Sayadi A."/>
        </authorList>
    </citation>
    <scope>NUCLEOTIDE SEQUENCE [LARGE SCALE GENOMIC DNA]</scope>
</reference>
<proteinExistence type="predicted"/>
<dbReference type="OrthoDB" id="6806272at2759"/>
<evidence type="ECO:0000313" key="3">
    <source>
        <dbReference type="EMBL" id="VEN61645.1"/>
    </source>
</evidence>
<feature type="compositionally biased region" description="Acidic residues" evidence="1">
    <location>
        <begin position="13"/>
        <end position="30"/>
    </location>
</feature>
<evidence type="ECO:0000256" key="1">
    <source>
        <dbReference type="SAM" id="MobiDB-lite"/>
    </source>
</evidence>
<organism evidence="2 4">
    <name type="scientific">Callosobruchus maculatus</name>
    <name type="common">Southern cowpea weevil</name>
    <name type="synonym">Pulse bruchid</name>
    <dbReference type="NCBI Taxonomy" id="64391"/>
    <lineage>
        <taxon>Eukaryota</taxon>
        <taxon>Metazoa</taxon>
        <taxon>Ecdysozoa</taxon>
        <taxon>Arthropoda</taxon>
        <taxon>Hexapoda</taxon>
        <taxon>Insecta</taxon>
        <taxon>Pterygota</taxon>
        <taxon>Neoptera</taxon>
        <taxon>Endopterygota</taxon>
        <taxon>Coleoptera</taxon>
        <taxon>Polyphaga</taxon>
        <taxon>Cucujiformia</taxon>
        <taxon>Chrysomeloidea</taxon>
        <taxon>Chrysomelidae</taxon>
        <taxon>Bruchinae</taxon>
        <taxon>Bruchini</taxon>
        <taxon>Callosobruchus</taxon>
    </lineage>
</organism>
<dbReference type="EMBL" id="CAACVG010013271">
    <property type="protein sequence ID" value="VEN61645.1"/>
    <property type="molecule type" value="Genomic_DNA"/>
</dbReference>
<evidence type="ECO:0008006" key="5">
    <source>
        <dbReference type="Google" id="ProtNLM"/>
    </source>
</evidence>